<dbReference type="PROSITE" id="PS51464">
    <property type="entry name" value="SIS"/>
    <property type="match status" value="1"/>
</dbReference>
<comment type="pathway">
    <text evidence="6">Amino-sugar metabolism; 1,6-anhydro-N-acetylmuramate degradation.</text>
</comment>
<evidence type="ECO:0000313" key="16">
    <source>
        <dbReference type="Proteomes" id="UP000184041"/>
    </source>
</evidence>
<evidence type="ECO:0000256" key="10">
    <source>
        <dbReference type="ARBA" id="ARBA00070061"/>
    </source>
</evidence>
<dbReference type="GO" id="GO:0009254">
    <property type="term" value="P:peptidoglycan turnover"/>
    <property type="evidence" value="ECO:0007669"/>
    <property type="project" value="TreeGrafter"/>
</dbReference>
<evidence type="ECO:0000256" key="12">
    <source>
        <dbReference type="ARBA" id="ARBA00084049"/>
    </source>
</evidence>
<dbReference type="FunFam" id="3.40.50.10490:FF:000014">
    <property type="entry name" value="N-acetylmuramic acid 6-phosphate etherase"/>
    <property type="match status" value="1"/>
</dbReference>
<comment type="similarity">
    <text evidence="8 13">Belongs to the GCKR-like family. MurNAc-6-P etherase subfamily.</text>
</comment>
<comment type="catalytic activity">
    <reaction evidence="4 13">
        <text>N-acetyl-D-muramate 6-phosphate + H2O = N-acetyl-D-glucosamine 6-phosphate + (R)-lactate</text>
        <dbReference type="Rhea" id="RHEA:26410"/>
        <dbReference type="ChEBI" id="CHEBI:15377"/>
        <dbReference type="ChEBI" id="CHEBI:16004"/>
        <dbReference type="ChEBI" id="CHEBI:57513"/>
        <dbReference type="ChEBI" id="CHEBI:58722"/>
        <dbReference type="EC" id="4.2.1.126"/>
    </reaction>
</comment>
<feature type="domain" description="SIS" evidence="14">
    <location>
        <begin position="64"/>
        <end position="227"/>
    </location>
</feature>
<evidence type="ECO:0000256" key="11">
    <source>
        <dbReference type="ARBA" id="ARBA00077905"/>
    </source>
</evidence>
<proteinExistence type="inferred from homology"/>
<dbReference type="STRING" id="1194090.SAMN05443144_12439"/>
<comment type="pathway">
    <text evidence="5 13">Amino-sugar metabolism; N-acetylmuramate degradation.</text>
</comment>
<dbReference type="NCBIfam" id="NF003915">
    <property type="entry name" value="PRK05441.1"/>
    <property type="match status" value="1"/>
</dbReference>
<dbReference type="Gene3D" id="3.40.50.10490">
    <property type="entry name" value="Glucose-6-phosphate isomerase like protein, domain 1"/>
    <property type="match status" value="1"/>
</dbReference>
<sequence length="312" mass="34229">MEENKQKLFSQLKDLDTEQRNTNTREIDVADSLEIARLINAEDQKVAGQVEKKLPAIARAIDLIKEAFDQGGRLIYAGAGTSGRLGILDAVECPPTFGTDPGQVIGLIAGGKEAVFRSQERAEDYESNGREALRDVDLNSRDIVCGIAASGRTPYVHGALKEAKETGCHTLFVTTVPASQITIDVDVMIDIPVGPEVIMGSTRMKSGTAQKMVLNMLTTGAMIRKGKVYENVMVDLQLANQKLEERSKRIVMMFTGVDYEQAGEWLEKAGGHVKTALVMILAGMERGEAEQQLQENNGFIRKVLQERTMKSE</sequence>
<comment type="function">
    <text evidence="13">Specifically catalyzes the cleavage of the D-lactyl ether substituent of MurNAc 6-phosphate, producing GlcNAc 6-phosphate and D-lactate.</text>
</comment>
<organism evidence="15 16">
    <name type="scientific">Fodinibius roseus</name>
    <dbReference type="NCBI Taxonomy" id="1194090"/>
    <lineage>
        <taxon>Bacteria</taxon>
        <taxon>Pseudomonadati</taxon>
        <taxon>Balneolota</taxon>
        <taxon>Balneolia</taxon>
        <taxon>Balneolales</taxon>
        <taxon>Balneolaceae</taxon>
        <taxon>Fodinibius</taxon>
    </lineage>
</organism>
<dbReference type="NCBIfam" id="TIGR00274">
    <property type="entry name" value="N-acetylmuramic acid 6-phosphate etherase"/>
    <property type="match status" value="1"/>
</dbReference>
<dbReference type="PROSITE" id="PS01272">
    <property type="entry name" value="GCKR"/>
    <property type="match status" value="1"/>
</dbReference>
<feature type="active site" evidence="13">
    <location>
        <position position="123"/>
    </location>
</feature>
<keyword evidence="3 13" id="KW-0119">Carbohydrate metabolism</keyword>
<comment type="miscellaneous">
    <text evidence="13">A lyase-type mechanism (elimination/hydration) is suggested for the cleavage of the lactyl ether bond of MurNAc 6-phosphate, with the formation of an alpha,beta-unsaturated aldehyde intermediate with (E)-stereochemistry, followed by the syn addition of water to give product.</text>
</comment>
<evidence type="ECO:0000313" key="15">
    <source>
        <dbReference type="EMBL" id="SHG30954.1"/>
    </source>
</evidence>
<dbReference type="EMBL" id="FQUS01000024">
    <property type="protein sequence ID" value="SHG30954.1"/>
    <property type="molecule type" value="Genomic_DNA"/>
</dbReference>
<dbReference type="InterPro" id="IPR005486">
    <property type="entry name" value="Glucokinase_regulatory_CS"/>
</dbReference>
<gene>
    <name evidence="13" type="primary">murQ</name>
    <name evidence="15" type="ORF">SAMN05443144_12439</name>
</gene>
<dbReference type="GO" id="GO:0097367">
    <property type="term" value="F:carbohydrate derivative binding"/>
    <property type="evidence" value="ECO:0007669"/>
    <property type="project" value="InterPro"/>
</dbReference>
<evidence type="ECO:0000256" key="1">
    <source>
        <dbReference type="ARBA" id="ARBA00011738"/>
    </source>
</evidence>
<dbReference type="HAMAP" id="MF_00068">
    <property type="entry name" value="MurQ"/>
    <property type="match status" value="1"/>
</dbReference>
<dbReference type="InterPro" id="IPR040190">
    <property type="entry name" value="MURQ/GCKR"/>
</dbReference>
<dbReference type="RefSeq" id="WP_073067547.1">
    <property type="nucleotide sequence ID" value="NZ_FQUS01000024.1"/>
</dbReference>
<comment type="pathway">
    <text evidence="7">Cell wall biogenesis.</text>
</comment>
<evidence type="ECO:0000256" key="13">
    <source>
        <dbReference type="HAMAP-Rule" id="MF_00068"/>
    </source>
</evidence>
<dbReference type="InterPro" id="IPR005488">
    <property type="entry name" value="Etherase_MurQ"/>
</dbReference>
<dbReference type="InterPro" id="IPR046348">
    <property type="entry name" value="SIS_dom_sf"/>
</dbReference>
<name>A0A1M5IRK2_9BACT</name>
<dbReference type="CDD" id="cd05007">
    <property type="entry name" value="SIS_Etherase"/>
    <property type="match status" value="1"/>
</dbReference>
<dbReference type="UniPathway" id="UPA00342"/>
<dbReference type="Gene3D" id="1.10.8.1080">
    <property type="match status" value="1"/>
</dbReference>
<dbReference type="OrthoDB" id="9813395at2"/>
<comment type="subunit">
    <text evidence="1 13">Homodimer.</text>
</comment>
<evidence type="ECO:0000256" key="8">
    <source>
        <dbReference type="ARBA" id="ARBA00061234"/>
    </source>
</evidence>
<dbReference type="SUPFAM" id="SSF53697">
    <property type="entry name" value="SIS domain"/>
    <property type="match status" value="1"/>
</dbReference>
<evidence type="ECO:0000256" key="3">
    <source>
        <dbReference type="ARBA" id="ARBA00023277"/>
    </source>
</evidence>
<dbReference type="FunFam" id="1.10.8.1080:FF:000001">
    <property type="entry name" value="N-acetylmuramic acid 6-phosphate etherase"/>
    <property type="match status" value="1"/>
</dbReference>
<dbReference type="GO" id="GO:0097173">
    <property type="term" value="P:N-acetylmuramic acid catabolic process"/>
    <property type="evidence" value="ECO:0007669"/>
    <property type="project" value="UniProtKB-UniPathway"/>
</dbReference>
<evidence type="ECO:0000256" key="6">
    <source>
        <dbReference type="ARBA" id="ARBA00060595"/>
    </source>
</evidence>
<dbReference type="AlphaFoldDB" id="A0A1M5IRK2"/>
<dbReference type="EC" id="4.2.1.126" evidence="9 13"/>
<reference evidence="15 16" key="1">
    <citation type="submission" date="2016-11" db="EMBL/GenBank/DDBJ databases">
        <authorList>
            <person name="Jaros S."/>
            <person name="Januszkiewicz K."/>
            <person name="Wedrychowicz H."/>
        </authorList>
    </citation>
    <scope>NUCLEOTIDE SEQUENCE [LARGE SCALE GENOMIC DNA]</scope>
    <source>
        <strain evidence="15 16">DSM 21986</strain>
    </source>
</reference>
<evidence type="ECO:0000256" key="4">
    <source>
        <dbReference type="ARBA" id="ARBA00051747"/>
    </source>
</evidence>
<evidence type="ECO:0000256" key="9">
    <source>
        <dbReference type="ARBA" id="ARBA00067056"/>
    </source>
</evidence>
<dbReference type="GO" id="GO:0016835">
    <property type="term" value="F:carbon-oxygen lyase activity"/>
    <property type="evidence" value="ECO:0007669"/>
    <property type="project" value="UniProtKB-UniRule"/>
</dbReference>
<dbReference type="GO" id="GO:0046348">
    <property type="term" value="P:amino sugar catabolic process"/>
    <property type="evidence" value="ECO:0007669"/>
    <property type="project" value="InterPro"/>
</dbReference>
<evidence type="ECO:0000256" key="7">
    <source>
        <dbReference type="ARBA" id="ARBA00060672"/>
    </source>
</evidence>
<dbReference type="GO" id="GO:0016803">
    <property type="term" value="F:ether hydrolase activity"/>
    <property type="evidence" value="ECO:0007669"/>
    <property type="project" value="TreeGrafter"/>
</dbReference>
<dbReference type="Pfam" id="PF22645">
    <property type="entry name" value="GKRP_SIS_N"/>
    <property type="match status" value="1"/>
</dbReference>
<feature type="active site" description="Proton donor" evidence="13">
    <location>
        <position position="92"/>
    </location>
</feature>
<evidence type="ECO:0000259" key="14">
    <source>
        <dbReference type="PROSITE" id="PS51464"/>
    </source>
</evidence>
<evidence type="ECO:0000256" key="2">
    <source>
        <dbReference type="ARBA" id="ARBA00023239"/>
    </source>
</evidence>
<protein>
    <recommendedName>
        <fullName evidence="10 13">N-acetylmuramic acid 6-phosphate etherase</fullName>
        <shortName evidence="13">MurNAc-6-P etherase</shortName>
        <ecNumber evidence="9 13">4.2.1.126</ecNumber>
    </recommendedName>
    <alternativeName>
        <fullName evidence="12 13">N-acetylmuramic acid 6-phosphate hydrolase</fullName>
    </alternativeName>
    <alternativeName>
        <fullName evidence="11 13">N-acetylmuramic acid 6-phosphate lyase</fullName>
    </alternativeName>
</protein>
<dbReference type="InterPro" id="IPR001347">
    <property type="entry name" value="SIS_dom"/>
</dbReference>
<accession>A0A1M5IRK2</accession>
<dbReference type="PANTHER" id="PTHR10088">
    <property type="entry name" value="GLUCOKINASE REGULATORY PROTEIN"/>
    <property type="match status" value="1"/>
</dbReference>
<evidence type="ECO:0000256" key="5">
    <source>
        <dbReference type="ARBA" id="ARBA00060532"/>
    </source>
</evidence>
<dbReference type="Proteomes" id="UP000184041">
    <property type="component" value="Unassembled WGS sequence"/>
</dbReference>
<keyword evidence="16" id="KW-1185">Reference proteome</keyword>
<keyword evidence="2 13" id="KW-0456">Lyase</keyword>
<dbReference type="PANTHER" id="PTHR10088:SF4">
    <property type="entry name" value="GLUCOKINASE REGULATORY PROTEIN"/>
    <property type="match status" value="1"/>
</dbReference>
<dbReference type="NCBIfam" id="NF009222">
    <property type="entry name" value="PRK12570.1"/>
    <property type="match status" value="1"/>
</dbReference>